<dbReference type="SUPFAM" id="SSF89447">
    <property type="entry name" value="AbrB/MazE/MraZ-like"/>
    <property type="match status" value="1"/>
</dbReference>
<protein>
    <recommendedName>
        <fullName evidence="1">SpoVT-AbrB domain-containing protein</fullName>
    </recommendedName>
</protein>
<reference evidence="2 3" key="1">
    <citation type="journal article" date="2016" name="Nat. Commun.">
        <title>Thousands of microbial genomes shed light on interconnected biogeochemical processes in an aquifer system.</title>
        <authorList>
            <person name="Anantharaman K."/>
            <person name="Brown C.T."/>
            <person name="Hug L.A."/>
            <person name="Sharon I."/>
            <person name="Castelle C.J."/>
            <person name="Probst A.J."/>
            <person name="Thomas B.C."/>
            <person name="Singh A."/>
            <person name="Wilkins M.J."/>
            <person name="Karaoz U."/>
            <person name="Brodie E.L."/>
            <person name="Williams K.H."/>
            <person name="Hubbard S.S."/>
            <person name="Banfield J.F."/>
        </authorList>
    </citation>
    <scope>NUCLEOTIDE SEQUENCE [LARGE SCALE GENOMIC DNA]</scope>
</reference>
<name>A0A1F5H3X6_9BACT</name>
<feature type="domain" description="SpoVT-AbrB" evidence="1">
    <location>
        <begin position="4"/>
        <end position="51"/>
    </location>
</feature>
<dbReference type="InterPro" id="IPR037914">
    <property type="entry name" value="SpoVT-AbrB_sf"/>
</dbReference>
<dbReference type="Gene3D" id="2.10.260.10">
    <property type="match status" value="1"/>
</dbReference>
<dbReference type="Proteomes" id="UP000176740">
    <property type="component" value="Unassembled WGS sequence"/>
</dbReference>
<evidence type="ECO:0000313" key="2">
    <source>
        <dbReference type="EMBL" id="OGD98870.1"/>
    </source>
</evidence>
<accession>A0A1F5H3X6</accession>
<dbReference type="GO" id="GO:0003677">
    <property type="term" value="F:DNA binding"/>
    <property type="evidence" value="ECO:0007669"/>
    <property type="project" value="InterPro"/>
</dbReference>
<dbReference type="AlphaFoldDB" id="A0A1F5H3X6"/>
<dbReference type="Pfam" id="PF04014">
    <property type="entry name" value="MazE_antitoxin"/>
    <property type="match status" value="1"/>
</dbReference>
<sequence length="80" mass="9227">MQQVTVGTKYQIVIPKEVRKKIKGIKPGTKVVVGSVDDQTITVRKLKKNWLEATQGIAKEAWKNVDTTKYLEDLRNEWEK</sequence>
<dbReference type="SMART" id="SM00966">
    <property type="entry name" value="SpoVT_AbrB"/>
    <property type="match status" value="1"/>
</dbReference>
<proteinExistence type="predicted"/>
<dbReference type="STRING" id="1797725.A3A49_02640"/>
<dbReference type="NCBIfam" id="TIGR01439">
    <property type="entry name" value="lp_hng_hel_AbrB"/>
    <property type="match status" value="1"/>
</dbReference>
<dbReference type="InterPro" id="IPR007159">
    <property type="entry name" value="SpoVT-AbrB_dom"/>
</dbReference>
<evidence type="ECO:0000313" key="3">
    <source>
        <dbReference type="Proteomes" id="UP000176740"/>
    </source>
</evidence>
<organism evidence="2 3">
    <name type="scientific">Candidatus Curtissbacteria bacterium RIFCSPLOWO2_01_FULL_38_11b</name>
    <dbReference type="NCBI Taxonomy" id="1797725"/>
    <lineage>
        <taxon>Bacteria</taxon>
        <taxon>Candidatus Curtissiibacteriota</taxon>
    </lineage>
</organism>
<comment type="caution">
    <text evidence="2">The sequence shown here is derived from an EMBL/GenBank/DDBJ whole genome shotgun (WGS) entry which is preliminary data.</text>
</comment>
<dbReference type="EMBL" id="MFBO01000002">
    <property type="protein sequence ID" value="OGD98870.1"/>
    <property type="molecule type" value="Genomic_DNA"/>
</dbReference>
<gene>
    <name evidence="2" type="ORF">A3A49_02640</name>
</gene>
<evidence type="ECO:0000259" key="1">
    <source>
        <dbReference type="SMART" id="SM00966"/>
    </source>
</evidence>